<reference evidence="2" key="1">
    <citation type="submission" date="2016-05" db="EMBL/GenBank/DDBJ databases">
        <authorList>
            <person name="Lavstsen T."/>
            <person name="Jespersen J.S."/>
        </authorList>
    </citation>
    <scope>NUCLEOTIDE SEQUENCE</scope>
    <source>
        <strain evidence="2">CDC69096</strain>
        <plasmid evidence="2">pNPD8_2</plasmid>
    </source>
</reference>
<sequence>MIYLNTVRKIKLTILGDTETRNKQYKWIRDEQYNQYRALNLSMTYMVTNLMLKNNESGLENRKEKDILKIENKIKKDEENLKKELAKKKINEEKIENIKFNIEELKSEKEKLENELKNIKEYRSNIDEEFKKCMLMIYIMF</sequence>
<gene>
    <name evidence="2" type="ORF">NPD8_3929</name>
</gene>
<organism evidence="2">
    <name type="scientific">Clostridium botulinum</name>
    <dbReference type="NCBI Taxonomy" id="1491"/>
    <lineage>
        <taxon>Bacteria</taxon>
        <taxon>Bacillati</taxon>
        <taxon>Bacillota</taxon>
        <taxon>Clostridia</taxon>
        <taxon>Eubacteriales</taxon>
        <taxon>Clostridiaceae</taxon>
        <taxon>Clostridium</taxon>
    </lineage>
</organism>
<protein>
    <submittedName>
        <fullName evidence="2">Uncharacterized protein</fullName>
    </submittedName>
</protein>
<feature type="coiled-coil region" evidence="1">
    <location>
        <begin position="60"/>
        <end position="132"/>
    </location>
</feature>
<dbReference type="AlphaFoldDB" id="A0A1L7JMR1"/>
<evidence type="ECO:0000313" key="2">
    <source>
        <dbReference type="EMBL" id="APU87047.1"/>
    </source>
</evidence>
<geneLocation type="plasmid" evidence="2">
    <name>pNPD8_2</name>
</geneLocation>
<keyword evidence="2" id="KW-0614">Plasmid</keyword>
<evidence type="ECO:0000256" key="1">
    <source>
        <dbReference type="SAM" id="Coils"/>
    </source>
</evidence>
<proteinExistence type="predicted"/>
<dbReference type="EMBL" id="CP015706">
    <property type="protein sequence ID" value="APU87047.1"/>
    <property type="molecule type" value="Genomic_DNA"/>
</dbReference>
<accession>A0A1L7JMR1</accession>
<keyword evidence="1" id="KW-0175">Coiled coil</keyword>
<name>A0A1L7JMR1_CLOBO</name>